<feature type="region of interest" description="Disordered" evidence="1">
    <location>
        <begin position="1"/>
        <end position="37"/>
    </location>
</feature>
<dbReference type="AlphaFoldDB" id="A0A8K0K1X6"/>
<dbReference type="EMBL" id="KZ308197">
    <property type="protein sequence ID" value="KAG8224473.1"/>
    <property type="molecule type" value="Genomic_DNA"/>
</dbReference>
<reference evidence="2" key="2">
    <citation type="submission" date="2017-10" db="EMBL/GenBank/DDBJ databases">
        <title>Ladona fulva Genome sequencing and assembly.</title>
        <authorList>
            <person name="Murali S."/>
            <person name="Richards S."/>
            <person name="Bandaranaike D."/>
            <person name="Bellair M."/>
            <person name="Blankenburg K."/>
            <person name="Chao H."/>
            <person name="Dinh H."/>
            <person name="Doddapaneni H."/>
            <person name="Dugan-Rocha S."/>
            <person name="Elkadiri S."/>
            <person name="Gnanaolivu R."/>
            <person name="Hernandez B."/>
            <person name="Skinner E."/>
            <person name="Javaid M."/>
            <person name="Lee S."/>
            <person name="Li M."/>
            <person name="Ming W."/>
            <person name="Munidasa M."/>
            <person name="Muniz J."/>
            <person name="Nguyen L."/>
            <person name="Hughes D."/>
            <person name="Osuji N."/>
            <person name="Pu L.-L."/>
            <person name="Puazo M."/>
            <person name="Qu C."/>
            <person name="Quiroz J."/>
            <person name="Raj R."/>
            <person name="Weissenberger G."/>
            <person name="Xin Y."/>
            <person name="Zou X."/>
            <person name="Han Y."/>
            <person name="Worley K."/>
            <person name="Muzny D."/>
            <person name="Gibbs R."/>
        </authorList>
    </citation>
    <scope>NUCLEOTIDE SEQUENCE</scope>
    <source>
        <strain evidence="2">Sampled in the wild</strain>
    </source>
</reference>
<dbReference type="InterPro" id="IPR012337">
    <property type="entry name" value="RNaseH-like_sf"/>
</dbReference>
<evidence type="ECO:0000256" key="1">
    <source>
        <dbReference type="SAM" id="MobiDB-lite"/>
    </source>
</evidence>
<dbReference type="Proteomes" id="UP000792457">
    <property type="component" value="Unassembled WGS sequence"/>
</dbReference>
<protein>
    <submittedName>
        <fullName evidence="2">Uncharacterized protein</fullName>
    </submittedName>
</protein>
<dbReference type="SUPFAM" id="SSF53098">
    <property type="entry name" value="Ribonuclease H-like"/>
    <property type="match status" value="1"/>
</dbReference>
<gene>
    <name evidence="2" type="ORF">J437_LFUL003196</name>
</gene>
<proteinExistence type="predicted"/>
<accession>A0A8K0K1X6</accession>
<comment type="caution">
    <text evidence="2">The sequence shown here is derived from an EMBL/GenBank/DDBJ whole genome shotgun (WGS) entry which is preliminary data.</text>
</comment>
<evidence type="ECO:0000313" key="3">
    <source>
        <dbReference type="Proteomes" id="UP000792457"/>
    </source>
</evidence>
<name>A0A8K0K1X6_LADFU</name>
<sequence>MMKKVIDTNKEQQEGPSTSIEPDTNELEVEDKKKSPTLAEEAIEYPALENLTSDEIDLTSNCYKILEVFKYVTEEISSEKAVTTSKIILLIDALTNWCNEWLRKKDLPHQVTSLTKTLLGLEKRFGEVGDDLLLAEATFLDPRFKKYGFSNPEAFERCKERIISKIGDSRQQDVLPSPQHRMQ</sequence>
<keyword evidence="3" id="KW-1185">Reference proteome</keyword>
<evidence type="ECO:0000313" key="2">
    <source>
        <dbReference type="EMBL" id="KAG8224473.1"/>
    </source>
</evidence>
<feature type="compositionally biased region" description="Basic and acidic residues" evidence="1">
    <location>
        <begin position="1"/>
        <end position="13"/>
    </location>
</feature>
<organism evidence="2 3">
    <name type="scientific">Ladona fulva</name>
    <name type="common">Scarce chaser dragonfly</name>
    <name type="synonym">Libellula fulva</name>
    <dbReference type="NCBI Taxonomy" id="123851"/>
    <lineage>
        <taxon>Eukaryota</taxon>
        <taxon>Metazoa</taxon>
        <taxon>Ecdysozoa</taxon>
        <taxon>Arthropoda</taxon>
        <taxon>Hexapoda</taxon>
        <taxon>Insecta</taxon>
        <taxon>Pterygota</taxon>
        <taxon>Palaeoptera</taxon>
        <taxon>Odonata</taxon>
        <taxon>Epiprocta</taxon>
        <taxon>Anisoptera</taxon>
        <taxon>Libelluloidea</taxon>
        <taxon>Libellulidae</taxon>
        <taxon>Ladona</taxon>
    </lineage>
</organism>
<dbReference type="OrthoDB" id="2438421at2759"/>
<reference evidence="2" key="1">
    <citation type="submission" date="2013-04" db="EMBL/GenBank/DDBJ databases">
        <authorList>
            <person name="Qu J."/>
            <person name="Murali S.C."/>
            <person name="Bandaranaike D."/>
            <person name="Bellair M."/>
            <person name="Blankenburg K."/>
            <person name="Chao H."/>
            <person name="Dinh H."/>
            <person name="Doddapaneni H."/>
            <person name="Downs B."/>
            <person name="Dugan-Rocha S."/>
            <person name="Elkadiri S."/>
            <person name="Gnanaolivu R.D."/>
            <person name="Hernandez B."/>
            <person name="Javaid M."/>
            <person name="Jayaseelan J.C."/>
            <person name="Lee S."/>
            <person name="Li M."/>
            <person name="Ming W."/>
            <person name="Munidasa M."/>
            <person name="Muniz J."/>
            <person name="Nguyen L."/>
            <person name="Ongeri F."/>
            <person name="Osuji N."/>
            <person name="Pu L.-L."/>
            <person name="Puazo M."/>
            <person name="Qu C."/>
            <person name="Quiroz J."/>
            <person name="Raj R."/>
            <person name="Weissenberger G."/>
            <person name="Xin Y."/>
            <person name="Zou X."/>
            <person name="Han Y."/>
            <person name="Richards S."/>
            <person name="Worley K."/>
            <person name="Muzny D."/>
            <person name="Gibbs R."/>
        </authorList>
    </citation>
    <scope>NUCLEOTIDE SEQUENCE</scope>
    <source>
        <strain evidence="2">Sampled in the wild</strain>
    </source>
</reference>